<evidence type="ECO:0000313" key="3">
    <source>
        <dbReference type="Proteomes" id="UP000681162"/>
    </source>
</evidence>
<dbReference type="EMBL" id="BORR01000003">
    <property type="protein sequence ID" value="GIO36305.1"/>
    <property type="molecule type" value="Genomic_DNA"/>
</dbReference>
<dbReference type="PROSITE" id="PS51257">
    <property type="entry name" value="PROKAR_LIPOPROTEIN"/>
    <property type="match status" value="1"/>
</dbReference>
<dbReference type="Proteomes" id="UP000681162">
    <property type="component" value="Unassembled WGS sequence"/>
</dbReference>
<accession>A0A919XTU3</accession>
<name>A0A919XTU3_9BACL</name>
<comment type="caution">
    <text evidence="2">The sequence shown here is derived from an EMBL/GenBank/DDBJ whole genome shotgun (WGS) entry which is preliminary data.</text>
</comment>
<evidence type="ECO:0008006" key="4">
    <source>
        <dbReference type="Google" id="ProtNLM"/>
    </source>
</evidence>
<proteinExistence type="predicted"/>
<dbReference type="AlphaFoldDB" id="A0A919XTU3"/>
<reference evidence="2 3" key="1">
    <citation type="submission" date="2021-03" db="EMBL/GenBank/DDBJ databases">
        <title>Antimicrobial resistance genes in bacteria isolated from Japanese honey, and their potential for conferring macrolide and lincosamide resistance in the American foulbrood pathogen Paenibacillus larvae.</title>
        <authorList>
            <person name="Okamoto M."/>
            <person name="Kumagai M."/>
            <person name="Kanamori H."/>
            <person name="Takamatsu D."/>
        </authorList>
    </citation>
    <scope>NUCLEOTIDE SEQUENCE [LARGE SCALE GENOMIC DNA]</scope>
    <source>
        <strain evidence="2 3">J41TS12</strain>
    </source>
</reference>
<evidence type="ECO:0000313" key="2">
    <source>
        <dbReference type="EMBL" id="GIO36305.1"/>
    </source>
</evidence>
<sequence length="234" mass="24796">MKKIQFASLVCLLLVLAACGTSGTAETTDTKQLELSAQEVAKLVVDHRNGTISVRSDTSSDYIQVEAGVRSNGASMKKLELDLRADHNIAYLDARFEGQFLATGSGAVDLEVTVPKGVDVEIKSHRDGDITLNQLQSSASIDNINGDIFVSGLSGSLEIDNRDGNVTVTDIAETVIIDNLNGHVAIERIDGAVEIHVGDGSLAIDQVKKDVTITQTGKGEVSIGEINGNVVHKK</sequence>
<keyword evidence="1" id="KW-0732">Signal</keyword>
<protein>
    <recommendedName>
        <fullName evidence="4">Adhesin domain-containing protein</fullName>
    </recommendedName>
</protein>
<gene>
    <name evidence="2" type="ORF">J41TS12_11660</name>
</gene>
<organism evidence="2 3">
    <name type="scientific">Paenibacillus antibioticophila</name>
    <dbReference type="NCBI Taxonomy" id="1274374"/>
    <lineage>
        <taxon>Bacteria</taxon>
        <taxon>Bacillati</taxon>
        <taxon>Bacillota</taxon>
        <taxon>Bacilli</taxon>
        <taxon>Bacillales</taxon>
        <taxon>Paenibacillaceae</taxon>
        <taxon>Paenibacillus</taxon>
    </lineage>
</organism>
<dbReference type="RefSeq" id="WP_212938635.1">
    <property type="nucleotide sequence ID" value="NZ_BORR01000003.1"/>
</dbReference>
<feature type="signal peptide" evidence="1">
    <location>
        <begin position="1"/>
        <end position="27"/>
    </location>
</feature>
<evidence type="ECO:0000256" key="1">
    <source>
        <dbReference type="SAM" id="SignalP"/>
    </source>
</evidence>
<feature type="chain" id="PRO_5037955822" description="Adhesin domain-containing protein" evidence="1">
    <location>
        <begin position="28"/>
        <end position="234"/>
    </location>
</feature>
<keyword evidence="3" id="KW-1185">Reference proteome</keyword>